<protein>
    <submittedName>
        <fullName evidence="1">Enoyl-CoA hydratase</fullName>
    </submittedName>
</protein>
<dbReference type="OrthoDB" id="9810797at2"/>
<proteinExistence type="predicted"/>
<dbReference type="RefSeq" id="WP_109792093.1">
    <property type="nucleotide sequence ID" value="NZ_PHIG01000033.1"/>
</dbReference>
<evidence type="ECO:0000313" key="1">
    <source>
        <dbReference type="EMBL" id="PJK29364.1"/>
    </source>
</evidence>
<organism evidence="1 2">
    <name type="scientific">Minwuia thermotolerans</name>
    <dbReference type="NCBI Taxonomy" id="2056226"/>
    <lineage>
        <taxon>Bacteria</taxon>
        <taxon>Pseudomonadati</taxon>
        <taxon>Pseudomonadota</taxon>
        <taxon>Alphaproteobacteria</taxon>
        <taxon>Minwuiales</taxon>
        <taxon>Minwuiaceae</taxon>
        <taxon>Minwuia</taxon>
    </lineage>
</organism>
<dbReference type="InterPro" id="IPR029045">
    <property type="entry name" value="ClpP/crotonase-like_dom_sf"/>
</dbReference>
<keyword evidence="2" id="KW-1185">Reference proteome</keyword>
<reference evidence="1 2" key="1">
    <citation type="submission" date="2017-11" db="EMBL/GenBank/DDBJ databases">
        <title>Draft genome sequence of Rhizobiales bacterium SY3-13.</title>
        <authorList>
            <person name="Sun C."/>
        </authorList>
    </citation>
    <scope>NUCLEOTIDE SEQUENCE [LARGE SCALE GENOMIC DNA]</scope>
    <source>
        <strain evidence="1 2">SY3-13</strain>
    </source>
</reference>
<dbReference type="EMBL" id="PHIG01000033">
    <property type="protein sequence ID" value="PJK29364.1"/>
    <property type="molecule type" value="Genomic_DNA"/>
</dbReference>
<dbReference type="CDD" id="cd06558">
    <property type="entry name" value="crotonase-like"/>
    <property type="match status" value="1"/>
</dbReference>
<dbReference type="AlphaFoldDB" id="A0A2M9G109"/>
<dbReference type="GO" id="GO:0003824">
    <property type="term" value="F:catalytic activity"/>
    <property type="evidence" value="ECO:0007669"/>
    <property type="project" value="UniProtKB-ARBA"/>
</dbReference>
<accession>A0A2M9G109</accession>
<dbReference type="Proteomes" id="UP000229498">
    <property type="component" value="Unassembled WGS sequence"/>
</dbReference>
<gene>
    <name evidence="1" type="ORF">CVT23_12235</name>
</gene>
<sequence>MDYEQIIYETADGVAVVTMNRPDRMNAMTPVMNGELRHAMLAASDDPAVRAIVLTGAGRGFCAGADVARLSNTAAGGGREAEPLPVAGTIANGLDLPEGFAKKYAWLTTVPKPVIAAVNGAAVGVGLVMALYADIRICSAQAKLGTAFAKRGLVAEYGLAWLLPRVVGPSRALDLLYSARLVEGAEAERMGLVDRAVAPEAVLDEAKAYARMLADDVSPRSTRVIKDLVWRSLIQDMDQAQDQSQTEMEAALKSDDFREGIAAWQEKRQPKFRGA</sequence>
<dbReference type="SUPFAM" id="SSF52096">
    <property type="entry name" value="ClpP/crotonase"/>
    <property type="match status" value="1"/>
</dbReference>
<dbReference type="Pfam" id="PF00378">
    <property type="entry name" value="ECH_1"/>
    <property type="match status" value="1"/>
</dbReference>
<dbReference type="InterPro" id="IPR001753">
    <property type="entry name" value="Enoyl-CoA_hydra/iso"/>
</dbReference>
<name>A0A2M9G109_9PROT</name>
<comment type="caution">
    <text evidence="1">The sequence shown here is derived from an EMBL/GenBank/DDBJ whole genome shotgun (WGS) entry which is preliminary data.</text>
</comment>
<dbReference type="PANTHER" id="PTHR43459:SF1">
    <property type="entry name" value="EG:BACN32G11.4 PROTEIN"/>
    <property type="match status" value="1"/>
</dbReference>
<dbReference type="Gene3D" id="3.90.226.10">
    <property type="entry name" value="2-enoyl-CoA Hydratase, Chain A, domain 1"/>
    <property type="match status" value="1"/>
</dbReference>
<evidence type="ECO:0000313" key="2">
    <source>
        <dbReference type="Proteomes" id="UP000229498"/>
    </source>
</evidence>
<dbReference type="PANTHER" id="PTHR43459">
    <property type="entry name" value="ENOYL-COA HYDRATASE"/>
    <property type="match status" value="1"/>
</dbReference>